<dbReference type="OrthoDB" id="9766798at2"/>
<proteinExistence type="inferred from homology"/>
<evidence type="ECO:0000313" key="8">
    <source>
        <dbReference type="EMBL" id="AZQ76239.1"/>
    </source>
</evidence>
<dbReference type="PANTHER" id="PTHR30106">
    <property type="entry name" value="INNER MEMBRANE PROTEIN YEIH-RELATED"/>
    <property type="match status" value="1"/>
</dbReference>
<accession>A0A3S9PV74</accession>
<evidence type="ECO:0000256" key="3">
    <source>
        <dbReference type="ARBA" id="ARBA00022475"/>
    </source>
</evidence>
<evidence type="ECO:0000256" key="5">
    <source>
        <dbReference type="ARBA" id="ARBA00022989"/>
    </source>
</evidence>
<dbReference type="PANTHER" id="PTHR30106:SF2">
    <property type="entry name" value="UPF0324 INNER MEMBRANE PROTEIN YEIH"/>
    <property type="match status" value="1"/>
</dbReference>
<keyword evidence="4 7" id="KW-0812">Transmembrane</keyword>
<feature type="transmembrane region" description="Helical" evidence="7">
    <location>
        <begin position="60"/>
        <end position="79"/>
    </location>
</feature>
<feature type="transmembrane region" description="Helical" evidence="7">
    <location>
        <begin position="240"/>
        <end position="260"/>
    </location>
</feature>
<gene>
    <name evidence="8" type="ORF">EJ997_01695</name>
</gene>
<feature type="transmembrane region" description="Helical" evidence="7">
    <location>
        <begin position="85"/>
        <end position="107"/>
    </location>
</feature>
<feature type="transmembrane region" description="Helical" evidence="7">
    <location>
        <begin position="178"/>
        <end position="199"/>
    </location>
</feature>
<keyword evidence="5 7" id="KW-1133">Transmembrane helix</keyword>
<protein>
    <submittedName>
        <fullName evidence="8">Putative sulfate exporter family transporter</fullName>
    </submittedName>
</protein>
<evidence type="ECO:0000256" key="2">
    <source>
        <dbReference type="ARBA" id="ARBA00007977"/>
    </source>
</evidence>
<dbReference type="KEGG" id="flh:EJ997_01695"/>
<name>A0A3S9PV74_9ACTO</name>
<keyword evidence="6 7" id="KW-0472">Membrane</keyword>
<evidence type="ECO:0000313" key="9">
    <source>
        <dbReference type="Proteomes" id="UP000280344"/>
    </source>
</evidence>
<keyword evidence="9" id="KW-1185">Reference proteome</keyword>
<dbReference type="GO" id="GO:0005886">
    <property type="term" value="C:plasma membrane"/>
    <property type="evidence" value="ECO:0007669"/>
    <property type="project" value="UniProtKB-SubCell"/>
</dbReference>
<feature type="transmembrane region" description="Helical" evidence="7">
    <location>
        <begin position="301"/>
        <end position="323"/>
    </location>
</feature>
<dbReference type="AlphaFoldDB" id="A0A3S9PV74"/>
<feature type="transmembrane region" description="Helical" evidence="7">
    <location>
        <begin position="7"/>
        <end position="25"/>
    </location>
</feature>
<sequence>MIVLKRVLPGSLFCLVVGLVCVLVQRLVPEVSALLIAILAGIIAANLVKLPAVLDDGVAFSAKKILRTGIVLLGFSIVLDDIVALGWGVVLVIVAVVFGGLFGTMLIGRRLGVTRSQSILIGAGFSVCGAAAVAGVESTIKRKDSEVATAIALVVLYGTLMILVAPLALGAAGLDDRLAGLIAGSSIHEVAQVVAVGGIMGGGVLTVAVIVKLARVLMLAPMIAVLGLMERNREDRGHRAPIVPLFVAGFIAASVVATMVDLPTGFLSVISFLQTLCLAAAMFALGLGIKFAQFKQVGFRPVLLGGLSTVLVAVISTVGMILVS</sequence>
<organism evidence="8 9">
    <name type="scientific">Flaviflexus ciconiae</name>
    <dbReference type="NCBI Taxonomy" id="2496867"/>
    <lineage>
        <taxon>Bacteria</taxon>
        <taxon>Bacillati</taxon>
        <taxon>Actinomycetota</taxon>
        <taxon>Actinomycetes</taxon>
        <taxon>Actinomycetales</taxon>
        <taxon>Actinomycetaceae</taxon>
        <taxon>Flaviflexus</taxon>
    </lineage>
</organism>
<feature type="transmembrane region" description="Helical" evidence="7">
    <location>
        <begin position="266"/>
        <end position="289"/>
    </location>
</feature>
<dbReference type="InterPro" id="IPR018383">
    <property type="entry name" value="UPF0324_pro"/>
</dbReference>
<evidence type="ECO:0000256" key="6">
    <source>
        <dbReference type="ARBA" id="ARBA00023136"/>
    </source>
</evidence>
<feature type="transmembrane region" description="Helical" evidence="7">
    <location>
        <begin position="31"/>
        <end position="48"/>
    </location>
</feature>
<reference evidence="8 9" key="1">
    <citation type="submission" date="2018-12" db="EMBL/GenBank/DDBJ databases">
        <title>Complete genome sequence of Flaviflexus sp. H23T48.</title>
        <authorList>
            <person name="Bae J.-W."/>
            <person name="Lee J.-Y."/>
        </authorList>
    </citation>
    <scope>NUCLEOTIDE SEQUENCE [LARGE SCALE GENOMIC DNA]</scope>
    <source>
        <strain evidence="8 9">H23T48</strain>
    </source>
</reference>
<evidence type="ECO:0000256" key="7">
    <source>
        <dbReference type="SAM" id="Phobius"/>
    </source>
</evidence>
<dbReference type="Pfam" id="PF03601">
    <property type="entry name" value="Cons_hypoth698"/>
    <property type="match status" value="1"/>
</dbReference>
<feature type="transmembrane region" description="Helical" evidence="7">
    <location>
        <begin position="205"/>
        <end position="228"/>
    </location>
</feature>
<comment type="subcellular location">
    <subcellularLocation>
        <location evidence="1">Cell membrane</location>
        <topology evidence="1">Multi-pass membrane protein</topology>
    </subcellularLocation>
</comment>
<dbReference type="Proteomes" id="UP000280344">
    <property type="component" value="Chromosome"/>
</dbReference>
<feature type="transmembrane region" description="Helical" evidence="7">
    <location>
        <begin position="148"/>
        <end position="171"/>
    </location>
</feature>
<keyword evidence="3" id="KW-1003">Cell membrane</keyword>
<feature type="transmembrane region" description="Helical" evidence="7">
    <location>
        <begin position="119"/>
        <end position="136"/>
    </location>
</feature>
<dbReference type="RefSeq" id="WP_126703048.1">
    <property type="nucleotide sequence ID" value="NZ_CP034593.1"/>
</dbReference>
<evidence type="ECO:0000256" key="4">
    <source>
        <dbReference type="ARBA" id="ARBA00022692"/>
    </source>
</evidence>
<comment type="similarity">
    <text evidence="2">Belongs to the UPF0324 family.</text>
</comment>
<dbReference type="EMBL" id="CP034593">
    <property type="protein sequence ID" value="AZQ76239.1"/>
    <property type="molecule type" value="Genomic_DNA"/>
</dbReference>
<evidence type="ECO:0000256" key="1">
    <source>
        <dbReference type="ARBA" id="ARBA00004651"/>
    </source>
</evidence>